<accession>A0A146KF23</accession>
<reference evidence="2" key="1">
    <citation type="submission" date="2015-07" db="EMBL/GenBank/DDBJ databases">
        <title>Adaptation to a free-living lifestyle via gene acquisitions in the diplomonad Trepomonas sp. PC1.</title>
        <authorList>
            <person name="Xu F."/>
            <person name="Jerlstrom-Hultqvist J."/>
            <person name="Kolisko M."/>
            <person name="Simpson A.G.B."/>
            <person name="Roger A.J."/>
            <person name="Svard S.G."/>
            <person name="Andersson J.O."/>
        </authorList>
    </citation>
    <scope>NUCLEOTIDE SEQUENCE</scope>
    <source>
        <strain evidence="2">PC1</strain>
    </source>
</reference>
<dbReference type="AlphaFoldDB" id="A0A146KF23"/>
<feature type="domain" description="ADF-H" evidence="1">
    <location>
        <begin position="2"/>
        <end position="137"/>
    </location>
</feature>
<dbReference type="InterPro" id="IPR002108">
    <property type="entry name" value="ADF-H"/>
</dbReference>
<dbReference type="Pfam" id="PF00241">
    <property type="entry name" value="Cofilin_ADF"/>
    <property type="match status" value="1"/>
</dbReference>
<protein>
    <recommendedName>
        <fullName evidence="1">ADF-H domain-containing protein</fullName>
    </recommendedName>
</protein>
<sequence>QNLKIDQKEEVDLKLQKMSNPKDRLAYIIFKTKDGTKDTLQIHESGESGWESFEQNFKEDTTCIVLFRFLLENFKSPRISLLVWVGERVRTWHRVQIASIGMQLREYLTSIQMQCHVFINGCNKQELNMDVIKLRLEKSGGIQFDQIEQDGLPK</sequence>
<feature type="non-terminal residue" evidence="2">
    <location>
        <position position="1"/>
    </location>
</feature>
<dbReference type="SUPFAM" id="SSF55753">
    <property type="entry name" value="Actin depolymerizing proteins"/>
    <property type="match status" value="1"/>
</dbReference>
<dbReference type="Gene3D" id="3.40.20.10">
    <property type="entry name" value="Severin"/>
    <property type="match status" value="1"/>
</dbReference>
<evidence type="ECO:0000313" key="2">
    <source>
        <dbReference type="EMBL" id="JAP94788.1"/>
    </source>
</evidence>
<proteinExistence type="predicted"/>
<evidence type="ECO:0000259" key="1">
    <source>
        <dbReference type="PROSITE" id="PS51263"/>
    </source>
</evidence>
<gene>
    <name evidence="2" type="ORF">TPC1_12437</name>
</gene>
<dbReference type="EMBL" id="GDID01001818">
    <property type="protein sequence ID" value="JAP94788.1"/>
    <property type="molecule type" value="Transcribed_RNA"/>
</dbReference>
<organism evidence="2">
    <name type="scientific">Trepomonas sp. PC1</name>
    <dbReference type="NCBI Taxonomy" id="1076344"/>
    <lineage>
        <taxon>Eukaryota</taxon>
        <taxon>Metamonada</taxon>
        <taxon>Diplomonadida</taxon>
        <taxon>Hexamitidae</taxon>
        <taxon>Hexamitinae</taxon>
        <taxon>Trepomonas</taxon>
    </lineage>
</organism>
<dbReference type="PROSITE" id="PS51263">
    <property type="entry name" value="ADF_H"/>
    <property type="match status" value="1"/>
</dbReference>
<dbReference type="InterPro" id="IPR029006">
    <property type="entry name" value="ADF-H/Gelsolin-like_dom_sf"/>
</dbReference>
<dbReference type="GO" id="GO:0003779">
    <property type="term" value="F:actin binding"/>
    <property type="evidence" value="ECO:0007669"/>
    <property type="project" value="InterPro"/>
</dbReference>
<feature type="non-terminal residue" evidence="2">
    <location>
        <position position="154"/>
    </location>
</feature>
<name>A0A146KF23_9EUKA</name>